<dbReference type="EMBL" id="ASPP01026789">
    <property type="protein sequence ID" value="ETO06794.1"/>
    <property type="molecule type" value="Genomic_DNA"/>
</dbReference>
<evidence type="ECO:0000256" key="2">
    <source>
        <dbReference type="SAM" id="MobiDB-lite"/>
    </source>
</evidence>
<evidence type="ECO:0000313" key="5">
    <source>
        <dbReference type="Proteomes" id="UP000023152"/>
    </source>
</evidence>
<accession>X6LYU0</accession>
<evidence type="ECO:0000256" key="3">
    <source>
        <dbReference type="SAM" id="Phobius"/>
    </source>
</evidence>
<keyword evidence="5" id="KW-1185">Reference proteome</keyword>
<keyword evidence="1" id="KW-0175">Coiled coil</keyword>
<proteinExistence type="predicted"/>
<evidence type="ECO:0000313" key="4">
    <source>
        <dbReference type="EMBL" id="ETO06794.1"/>
    </source>
</evidence>
<dbReference type="Proteomes" id="UP000023152">
    <property type="component" value="Unassembled WGS sequence"/>
</dbReference>
<feature type="region of interest" description="Disordered" evidence="2">
    <location>
        <begin position="178"/>
        <end position="197"/>
    </location>
</feature>
<reference evidence="4 5" key="1">
    <citation type="journal article" date="2013" name="Curr. Biol.">
        <title>The Genome of the Foraminiferan Reticulomyxa filosa.</title>
        <authorList>
            <person name="Glockner G."/>
            <person name="Hulsmann N."/>
            <person name="Schleicher M."/>
            <person name="Noegel A.A."/>
            <person name="Eichinger L."/>
            <person name="Gallinger C."/>
            <person name="Pawlowski J."/>
            <person name="Sierra R."/>
            <person name="Euteneuer U."/>
            <person name="Pillet L."/>
            <person name="Moustafa A."/>
            <person name="Platzer M."/>
            <person name="Groth M."/>
            <person name="Szafranski K."/>
            <person name="Schliwa M."/>
        </authorList>
    </citation>
    <scope>NUCLEOTIDE SEQUENCE [LARGE SCALE GENOMIC DNA]</scope>
</reference>
<feature type="coiled-coil region" evidence="1">
    <location>
        <begin position="230"/>
        <end position="264"/>
    </location>
</feature>
<dbReference type="AlphaFoldDB" id="X6LYU0"/>
<protein>
    <submittedName>
        <fullName evidence="4">Uncharacterized protein</fullName>
    </submittedName>
</protein>
<feature type="non-terminal residue" evidence="4">
    <location>
        <position position="270"/>
    </location>
</feature>
<feature type="transmembrane region" description="Helical" evidence="3">
    <location>
        <begin position="31"/>
        <end position="53"/>
    </location>
</feature>
<gene>
    <name evidence="4" type="ORF">RFI_30599</name>
</gene>
<comment type="caution">
    <text evidence="4">The sequence shown here is derived from an EMBL/GenBank/DDBJ whole genome shotgun (WGS) entry which is preliminary data.</text>
</comment>
<keyword evidence="3" id="KW-0812">Transmembrane</keyword>
<name>X6LYU0_RETFI</name>
<evidence type="ECO:0000256" key="1">
    <source>
        <dbReference type="SAM" id="Coils"/>
    </source>
</evidence>
<keyword evidence="3" id="KW-1133">Transmembrane helix</keyword>
<organism evidence="4 5">
    <name type="scientific">Reticulomyxa filosa</name>
    <dbReference type="NCBI Taxonomy" id="46433"/>
    <lineage>
        <taxon>Eukaryota</taxon>
        <taxon>Sar</taxon>
        <taxon>Rhizaria</taxon>
        <taxon>Retaria</taxon>
        <taxon>Foraminifera</taxon>
        <taxon>Monothalamids</taxon>
        <taxon>Reticulomyxidae</taxon>
        <taxon>Reticulomyxa</taxon>
    </lineage>
</organism>
<sequence>MLRRNSSLSFQHTVIKGGGGGGGGLFTDVRIYVYIYMYIYLYTLYICVCAYACKHINYWYKGKIALELLSKNAQLEKMSGQYKHAIRRCYGQISQNSRLVTEMKLLKQSVQVLKTQLEVAKRKETSAQFAPLSNWTSRSKHFVTLTVPSLPNSRANCLHLSSSSTLQAKDLMAAIHEEDSEYEHEKRNDKESESDDEIDSLLQIEKQFKTMVKQESMLQLDEEKQNDLWMEEVQNELNDLRSQVEAKDAQIQKLKLELDSWTNSHDSVWT</sequence>
<keyword evidence="3" id="KW-0472">Membrane</keyword>